<protein>
    <submittedName>
        <fullName evidence="2">GNAT family N-acetyltransferase</fullName>
    </submittedName>
</protein>
<dbReference type="PROSITE" id="PS51186">
    <property type="entry name" value="GNAT"/>
    <property type="match status" value="1"/>
</dbReference>
<reference evidence="2" key="1">
    <citation type="submission" date="2020-07" db="EMBL/GenBank/DDBJ databases">
        <title>Huge and variable diversity of episymbiotic CPR bacteria and DPANN archaea in groundwater ecosystems.</title>
        <authorList>
            <person name="He C.Y."/>
            <person name="Keren R."/>
            <person name="Whittaker M."/>
            <person name="Farag I.F."/>
            <person name="Doudna J."/>
            <person name="Cate J.H.D."/>
            <person name="Banfield J.F."/>
        </authorList>
    </citation>
    <scope>NUCLEOTIDE SEQUENCE</scope>
    <source>
        <strain evidence="2">NC_groundwater_763_Ag_S-0.2um_68_21</strain>
    </source>
</reference>
<dbReference type="InterPro" id="IPR000182">
    <property type="entry name" value="GNAT_dom"/>
</dbReference>
<evidence type="ECO:0000259" key="1">
    <source>
        <dbReference type="PROSITE" id="PS51186"/>
    </source>
</evidence>
<dbReference type="AlphaFoldDB" id="A0A932MQ40"/>
<accession>A0A932MQ40</accession>
<dbReference type="EMBL" id="JACPUR010000041">
    <property type="protein sequence ID" value="MBI3129538.1"/>
    <property type="molecule type" value="Genomic_DNA"/>
</dbReference>
<dbReference type="GO" id="GO:0016747">
    <property type="term" value="F:acyltransferase activity, transferring groups other than amino-acyl groups"/>
    <property type="evidence" value="ECO:0007669"/>
    <property type="project" value="InterPro"/>
</dbReference>
<dbReference type="Proteomes" id="UP000782312">
    <property type="component" value="Unassembled WGS sequence"/>
</dbReference>
<evidence type="ECO:0000313" key="3">
    <source>
        <dbReference type="Proteomes" id="UP000782312"/>
    </source>
</evidence>
<evidence type="ECO:0000313" key="2">
    <source>
        <dbReference type="EMBL" id="MBI3129538.1"/>
    </source>
</evidence>
<comment type="caution">
    <text evidence="2">The sequence shown here is derived from an EMBL/GenBank/DDBJ whole genome shotgun (WGS) entry which is preliminary data.</text>
</comment>
<gene>
    <name evidence="2" type="ORF">HYZ11_18170</name>
</gene>
<name>A0A932MQ40_UNCTE</name>
<dbReference type="SUPFAM" id="SSF55729">
    <property type="entry name" value="Acyl-CoA N-acyltransferases (Nat)"/>
    <property type="match status" value="1"/>
</dbReference>
<dbReference type="Gene3D" id="3.40.630.30">
    <property type="match status" value="1"/>
</dbReference>
<dbReference type="Pfam" id="PF00583">
    <property type="entry name" value="Acetyltransf_1"/>
    <property type="match status" value="1"/>
</dbReference>
<proteinExistence type="predicted"/>
<organism evidence="2 3">
    <name type="scientific">Tectimicrobiota bacterium</name>
    <dbReference type="NCBI Taxonomy" id="2528274"/>
    <lineage>
        <taxon>Bacteria</taxon>
        <taxon>Pseudomonadati</taxon>
        <taxon>Nitrospinota/Tectimicrobiota group</taxon>
        <taxon>Candidatus Tectimicrobiota</taxon>
    </lineage>
</organism>
<feature type="domain" description="N-acetyltransferase" evidence="1">
    <location>
        <begin position="52"/>
        <end position="217"/>
    </location>
</feature>
<sequence length="248" mass="27349">MVRSASGVRDLVRISVCRHGLSGTLRRAMAASGRMACRLPYLRECHVWYRLDLERGWKRGDLPPGFEIVRGGVGELPLVEKLGNVGYVEARRRLDGDADLWLVRHGANPVFAGWIFRRRTPAVAAPEGWLDLPEGIVCLEDLVTAPPYRGRGFAPISYSAIADSLAREGVKAIVVKIEETNHPSRRSVEKAGFRPVATMTLVRIGGMRHVTMELKDGEDASPFLPLLPASEPSLMEWIFGALAPGPIY</sequence>
<dbReference type="InterPro" id="IPR016181">
    <property type="entry name" value="Acyl_CoA_acyltransferase"/>
</dbReference>